<evidence type="ECO:0000256" key="1">
    <source>
        <dbReference type="ARBA" id="ARBA00022723"/>
    </source>
</evidence>
<proteinExistence type="predicted"/>
<dbReference type="SUPFAM" id="SSF53098">
    <property type="entry name" value="Ribonuclease H-like"/>
    <property type="match status" value="1"/>
</dbReference>
<dbReference type="GO" id="GO:0046872">
    <property type="term" value="F:metal ion binding"/>
    <property type="evidence" value="ECO:0007669"/>
    <property type="project" value="UniProtKB-KW"/>
</dbReference>
<dbReference type="SUPFAM" id="SSF56672">
    <property type="entry name" value="DNA/RNA polymerases"/>
    <property type="match status" value="1"/>
</dbReference>
<dbReference type="InterPro" id="IPR039537">
    <property type="entry name" value="Retrotran_Ty1/copia-like"/>
</dbReference>
<dbReference type="PANTHER" id="PTHR42648:SF26">
    <property type="entry name" value="INTEGRASE CATALYTIC DOMAIN-CONTAINING PROTEIN"/>
    <property type="match status" value="1"/>
</dbReference>
<feature type="domain" description="Integrase catalytic" evidence="3">
    <location>
        <begin position="1"/>
        <end position="105"/>
    </location>
</feature>
<dbReference type="Proteomes" id="UP000701853">
    <property type="component" value="Chromosome 13"/>
</dbReference>
<dbReference type="InterPro" id="IPR036397">
    <property type="entry name" value="RNaseH_sf"/>
</dbReference>
<evidence type="ECO:0000259" key="3">
    <source>
        <dbReference type="PROSITE" id="PS50994"/>
    </source>
</evidence>
<dbReference type="InterPro" id="IPR001584">
    <property type="entry name" value="Integrase_cat-core"/>
</dbReference>
<comment type="caution">
    <text evidence="4">The sequence shown here is derived from an EMBL/GenBank/DDBJ whole genome shotgun (WGS) entry which is preliminary data.</text>
</comment>
<evidence type="ECO:0000256" key="2">
    <source>
        <dbReference type="ARBA" id="ARBA00022801"/>
    </source>
</evidence>
<dbReference type="EMBL" id="JAHUZN010000013">
    <property type="protein sequence ID" value="KAG8473745.1"/>
    <property type="molecule type" value="Genomic_DNA"/>
</dbReference>
<dbReference type="InterPro" id="IPR012337">
    <property type="entry name" value="RNaseH-like_sf"/>
</dbReference>
<protein>
    <recommendedName>
        <fullName evidence="3">Integrase catalytic domain-containing protein</fullName>
    </recommendedName>
</protein>
<evidence type="ECO:0000313" key="4">
    <source>
        <dbReference type="EMBL" id="KAG8473745.1"/>
    </source>
</evidence>
<dbReference type="GO" id="GO:0015074">
    <property type="term" value="P:DNA integration"/>
    <property type="evidence" value="ECO:0007669"/>
    <property type="project" value="InterPro"/>
</dbReference>
<dbReference type="InterPro" id="IPR013103">
    <property type="entry name" value="RVT_2"/>
</dbReference>
<name>A0A8J5YA63_9ROSI</name>
<dbReference type="Gene3D" id="3.30.420.10">
    <property type="entry name" value="Ribonuclease H-like superfamily/Ribonuclease H"/>
    <property type="match status" value="1"/>
</dbReference>
<accession>A0A8J5YA63</accession>
<organism evidence="4 5">
    <name type="scientific">Gossypium anomalum</name>
    <dbReference type="NCBI Taxonomy" id="47600"/>
    <lineage>
        <taxon>Eukaryota</taxon>
        <taxon>Viridiplantae</taxon>
        <taxon>Streptophyta</taxon>
        <taxon>Embryophyta</taxon>
        <taxon>Tracheophyta</taxon>
        <taxon>Spermatophyta</taxon>
        <taxon>Magnoliopsida</taxon>
        <taxon>eudicotyledons</taxon>
        <taxon>Gunneridae</taxon>
        <taxon>Pentapetalae</taxon>
        <taxon>rosids</taxon>
        <taxon>malvids</taxon>
        <taxon>Malvales</taxon>
        <taxon>Malvaceae</taxon>
        <taxon>Malvoideae</taxon>
        <taxon>Gossypium</taxon>
    </lineage>
</organism>
<dbReference type="PROSITE" id="PS50994">
    <property type="entry name" value="INTEGRASE"/>
    <property type="match status" value="1"/>
</dbReference>
<dbReference type="AlphaFoldDB" id="A0A8J5YA63"/>
<dbReference type="GO" id="GO:0016787">
    <property type="term" value="F:hydrolase activity"/>
    <property type="evidence" value="ECO:0007669"/>
    <property type="project" value="UniProtKB-KW"/>
</dbReference>
<dbReference type="Pfam" id="PF07727">
    <property type="entry name" value="RVT_2"/>
    <property type="match status" value="2"/>
</dbReference>
<dbReference type="GO" id="GO:0003676">
    <property type="term" value="F:nucleic acid binding"/>
    <property type="evidence" value="ECO:0007669"/>
    <property type="project" value="InterPro"/>
</dbReference>
<keyword evidence="2" id="KW-0378">Hydrolase</keyword>
<gene>
    <name evidence="4" type="ORF">CXB51_035573</name>
</gene>
<keyword evidence="1" id="KW-0479">Metal-binding</keyword>
<sequence>MVRVQFRCSIKMLQTDGGEFRVLSTGLAHLGIQHRITCPHTSEQNGVVERKYRQLIDMGLTLLAQVSLPLTFWSYAFAHAVHLINRLPTPVLRKKSPYELLYKNCPDYSFLWRYVTFDESLFPFKNRFKLPSASPTTCPSRHKSPLPLVVATVLTNQTSSSFDQHISSPVVGSIPSILNQSSLGGHFVSSGEPIGSIGAHSGFSGQLSFSSQPQPTCPDVTVPCTNTHPMQTRSKSGSFKLKLLTSVITEKEPTSITEAFQSPALLVNNTWDLVPLPENRRAVSCKWIFKVKRHADGSVARYKGRLVVKGYLQETLRQVDINNAFLNGDLQEEIYMMQPPGFEQQGAGSQHLVYRLKKALYGLKQAPRAWFHKLRDFLFDAQFVVSKADTSLFIRRDPHGINQFVKELDVRFSLKDLGRLGYFLGIEVSYTSDGLFFSQRKYILDLLTRASMAKCNALPTPMVTTCHLSAHEGTPVDEPHLYKSLVGALQYVVITRPDILFSVNKEPWIMVSHSLEGQSFCLKVFLILVGGPMPMIDIQPPAIAFFLGEIQCLGVPENNRWSTGLLLRRNIIALLMSLPKCSAAVALAENSVMHSKFKYVELDLYFVQEKVASGLFQVGHVPSQEQTTDALTKPLSAGLFQKFRSQLQILPIHSTGPAQLQGGS</sequence>
<evidence type="ECO:0000313" key="5">
    <source>
        <dbReference type="Proteomes" id="UP000701853"/>
    </source>
</evidence>
<dbReference type="PANTHER" id="PTHR42648">
    <property type="entry name" value="TRANSPOSASE, PUTATIVE-RELATED"/>
    <property type="match status" value="1"/>
</dbReference>
<dbReference type="InterPro" id="IPR043502">
    <property type="entry name" value="DNA/RNA_pol_sf"/>
</dbReference>
<dbReference type="OrthoDB" id="1737296at2759"/>
<keyword evidence="5" id="KW-1185">Reference proteome</keyword>
<reference evidence="4 5" key="1">
    <citation type="journal article" date="2021" name="bioRxiv">
        <title>The Gossypium anomalum genome as a resource for cotton improvement and evolutionary analysis of hybrid incompatibility.</title>
        <authorList>
            <person name="Grover C.E."/>
            <person name="Yuan D."/>
            <person name="Arick M.A."/>
            <person name="Miller E.R."/>
            <person name="Hu G."/>
            <person name="Peterson D.G."/>
            <person name="Wendel J.F."/>
            <person name="Udall J.A."/>
        </authorList>
    </citation>
    <scope>NUCLEOTIDE SEQUENCE [LARGE SCALE GENOMIC DNA]</scope>
    <source>
        <strain evidence="4">JFW-Udall</strain>
        <tissue evidence="4">Leaf</tissue>
    </source>
</reference>